<comment type="caution">
    <text evidence="1">The sequence shown here is derived from an EMBL/GenBank/DDBJ whole genome shotgun (WGS) entry which is preliminary data.</text>
</comment>
<dbReference type="PANTHER" id="PTHR31118:SF32">
    <property type="entry name" value="KYNURENINE FORMAMIDASE"/>
    <property type="match status" value="1"/>
</dbReference>
<dbReference type="Proteomes" id="UP000585905">
    <property type="component" value="Unassembled WGS sequence"/>
</dbReference>
<proteinExistence type="predicted"/>
<dbReference type="GO" id="GO:0004061">
    <property type="term" value="F:arylformamidase activity"/>
    <property type="evidence" value="ECO:0007669"/>
    <property type="project" value="InterPro"/>
</dbReference>
<organism evidence="1 2">
    <name type="scientific">Microcella alkalica</name>
    <dbReference type="NCBI Taxonomy" id="355930"/>
    <lineage>
        <taxon>Bacteria</taxon>
        <taxon>Bacillati</taxon>
        <taxon>Actinomycetota</taxon>
        <taxon>Actinomycetes</taxon>
        <taxon>Micrococcales</taxon>
        <taxon>Microbacteriaceae</taxon>
        <taxon>Microcella</taxon>
    </lineage>
</organism>
<dbReference type="InterPro" id="IPR007325">
    <property type="entry name" value="KFase/CYL"/>
</dbReference>
<accession>A0A839E4G5</accession>
<dbReference type="GO" id="GO:0019441">
    <property type="term" value="P:L-tryptophan catabolic process to kynurenine"/>
    <property type="evidence" value="ECO:0007669"/>
    <property type="project" value="InterPro"/>
</dbReference>
<dbReference type="RefSeq" id="WP_182489442.1">
    <property type="nucleotide sequence ID" value="NZ_BAAAOV010000002.1"/>
</dbReference>
<name>A0A839E4G5_9MICO</name>
<dbReference type="InterPro" id="IPR037175">
    <property type="entry name" value="KFase_sf"/>
</dbReference>
<dbReference type="Pfam" id="PF04199">
    <property type="entry name" value="Cyclase"/>
    <property type="match status" value="1"/>
</dbReference>
<sequence>MKINRVVDLSVALSSATQVYPGDPVVSLTPHSTIARDGFNLLAVTMGSQSGTHVDAPFHFDDATPRIDELPLDRFVGEGVIVDARDAGPRGRITPAHIAPVVERLQPGRIVLLRTGWSDHYGTAAYFDHPYLDAEACALLLERGIRTIGIDAVNLDETPDAEHPGVGFPCHHLIAEVGGVIIENLTNLGAIASGHPLISVLPLKLEAADGAPVRAVAIEHD</sequence>
<dbReference type="SUPFAM" id="SSF102198">
    <property type="entry name" value="Putative cyclase"/>
    <property type="match status" value="1"/>
</dbReference>
<keyword evidence="2" id="KW-1185">Reference proteome</keyword>
<dbReference type="AlphaFoldDB" id="A0A839E4G5"/>
<gene>
    <name evidence="1" type="ORF">FHX53_000244</name>
</gene>
<dbReference type="Gene3D" id="3.50.30.50">
    <property type="entry name" value="Putative cyclase"/>
    <property type="match status" value="1"/>
</dbReference>
<protein>
    <submittedName>
        <fullName evidence="1">Kynurenine formamidase</fullName>
    </submittedName>
</protein>
<dbReference type="EMBL" id="JACGWX010000001">
    <property type="protein sequence ID" value="MBA8846680.1"/>
    <property type="molecule type" value="Genomic_DNA"/>
</dbReference>
<evidence type="ECO:0000313" key="1">
    <source>
        <dbReference type="EMBL" id="MBA8846680.1"/>
    </source>
</evidence>
<evidence type="ECO:0000313" key="2">
    <source>
        <dbReference type="Proteomes" id="UP000585905"/>
    </source>
</evidence>
<dbReference type="PANTHER" id="PTHR31118">
    <property type="entry name" value="CYCLASE-LIKE PROTEIN 2"/>
    <property type="match status" value="1"/>
</dbReference>
<reference evidence="1 2" key="1">
    <citation type="submission" date="2020-07" db="EMBL/GenBank/DDBJ databases">
        <title>Sequencing the genomes of 1000 actinobacteria strains.</title>
        <authorList>
            <person name="Klenk H.-P."/>
        </authorList>
    </citation>
    <scope>NUCLEOTIDE SEQUENCE [LARGE SCALE GENOMIC DNA]</scope>
    <source>
        <strain evidence="1 2">DSM 19663</strain>
    </source>
</reference>